<keyword evidence="4 10" id="KW-0067">ATP-binding</keyword>
<organism evidence="10 11">
    <name type="scientific">Spartinivicinus poritis</name>
    <dbReference type="NCBI Taxonomy" id="2994640"/>
    <lineage>
        <taxon>Bacteria</taxon>
        <taxon>Pseudomonadati</taxon>
        <taxon>Pseudomonadota</taxon>
        <taxon>Gammaproteobacteria</taxon>
        <taxon>Oceanospirillales</taxon>
        <taxon>Zooshikellaceae</taxon>
        <taxon>Spartinivicinus</taxon>
    </lineage>
</organism>
<evidence type="ECO:0000256" key="2">
    <source>
        <dbReference type="ARBA" id="ARBA00022692"/>
    </source>
</evidence>
<dbReference type="InterPro" id="IPR003593">
    <property type="entry name" value="AAA+_ATPase"/>
</dbReference>
<evidence type="ECO:0000313" key="11">
    <source>
        <dbReference type="Proteomes" id="UP001528823"/>
    </source>
</evidence>
<protein>
    <submittedName>
        <fullName evidence="10">ATP-binding cassette domain-containing protein</fullName>
    </submittedName>
</protein>
<evidence type="ECO:0000256" key="4">
    <source>
        <dbReference type="ARBA" id="ARBA00022840"/>
    </source>
</evidence>
<name>A0ABT5U603_9GAMM</name>
<dbReference type="Proteomes" id="UP001528823">
    <property type="component" value="Unassembled WGS sequence"/>
</dbReference>
<dbReference type="Pfam" id="PF00005">
    <property type="entry name" value="ABC_tran"/>
    <property type="match status" value="1"/>
</dbReference>
<keyword evidence="5 7" id="KW-1133">Transmembrane helix</keyword>
<dbReference type="InterPro" id="IPR036640">
    <property type="entry name" value="ABC1_TM_sf"/>
</dbReference>
<keyword evidence="6 7" id="KW-0472">Membrane</keyword>
<comment type="caution">
    <text evidence="10">The sequence shown here is derived from an EMBL/GenBank/DDBJ whole genome shotgun (WGS) entry which is preliminary data.</text>
</comment>
<dbReference type="EMBL" id="JAPMOU010000006">
    <property type="protein sequence ID" value="MDE1461796.1"/>
    <property type="molecule type" value="Genomic_DNA"/>
</dbReference>
<dbReference type="SMART" id="SM00382">
    <property type="entry name" value="AAA"/>
    <property type="match status" value="1"/>
</dbReference>
<dbReference type="PANTHER" id="PTHR24221:SF654">
    <property type="entry name" value="ATP-BINDING CASSETTE SUB-FAMILY B MEMBER 6"/>
    <property type="match status" value="1"/>
</dbReference>
<evidence type="ECO:0000256" key="1">
    <source>
        <dbReference type="ARBA" id="ARBA00004651"/>
    </source>
</evidence>
<feature type="transmembrane region" description="Helical" evidence="7">
    <location>
        <begin position="280"/>
        <end position="301"/>
    </location>
</feature>
<feature type="domain" description="ABC transmembrane type-1" evidence="9">
    <location>
        <begin position="144"/>
        <end position="426"/>
    </location>
</feature>
<dbReference type="PANTHER" id="PTHR24221">
    <property type="entry name" value="ATP-BINDING CASSETTE SUB-FAMILY B"/>
    <property type="match status" value="1"/>
</dbReference>
<dbReference type="InterPro" id="IPR039421">
    <property type="entry name" value="Type_1_exporter"/>
</dbReference>
<evidence type="ECO:0000259" key="8">
    <source>
        <dbReference type="PROSITE" id="PS50893"/>
    </source>
</evidence>
<feature type="domain" description="ABC transporter" evidence="8">
    <location>
        <begin position="463"/>
        <end position="675"/>
    </location>
</feature>
<reference evidence="10 11" key="1">
    <citation type="submission" date="2022-11" db="EMBL/GenBank/DDBJ databases">
        <title>Spartinivicinus poritis sp. nov., isolated from scleractinian coral Porites lutea.</title>
        <authorList>
            <person name="Zhang G."/>
            <person name="Cai L."/>
            <person name="Wei Q."/>
        </authorList>
    </citation>
    <scope>NUCLEOTIDE SEQUENCE [LARGE SCALE GENOMIC DNA]</scope>
    <source>
        <strain evidence="10 11">A2-2</strain>
    </source>
</reference>
<evidence type="ECO:0000256" key="7">
    <source>
        <dbReference type="SAM" id="Phobius"/>
    </source>
</evidence>
<feature type="transmembrane region" description="Helical" evidence="7">
    <location>
        <begin position="398"/>
        <end position="418"/>
    </location>
</feature>
<keyword evidence="3" id="KW-0547">Nucleotide-binding</keyword>
<dbReference type="InterPro" id="IPR011527">
    <property type="entry name" value="ABC1_TM_dom"/>
</dbReference>
<gene>
    <name evidence="10" type="ORF">ORQ98_07425</name>
</gene>
<dbReference type="Gene3D" id="1.20.1560.10">
    <property type="entry name" value="ABC transporter type 1, transmembrane domain"/>
    <property type="match status" value="1"/>
</dbReference>
<dbReference type="PROSITE" id="PS50929">
    <property type="entry name" value="ABC_TM1F"/>
    <property type="match status" value="1"/>
</dbReference>
<feature type="transmembrane region" description="Helical" evidence="7">
    <location>
        <begin position="374"/>
        <end position="392"/>
    </location>
</feature>
<dbReference type="SUPFAM" id="SSF90123">
    <property type="entry name" value="ABC transporter transmembrane region"/>
    <property type="match status" value="1"/>
</dbReference>
<dbReference type="GO" id="GO:0005524">
    <property type="term" value="F:ATP binding"/>
    <property type="evidence" value="ECO:0007669"/>
    <property type="project" value="UniProtKB-KW"/>
</dbReference>
<sequence>MNSVILRDFLKDVTYQTQHIEMDEDFRFDDVDLFKDFLDVQLNILSVEAKEQDKARKNFQICLAYKKSSNEILLVKFKPSLIRKDKAEALVVNKEKVREFSDEEWHDIDKLYILYEFYPSDASFSLINITRFVYQPILHLIRQSAIIQLLLALLGFALFLTNFLIISRVVPQLALDSLQQIVWLITGISVCSLLLSFVSARADLFMGNILEERLELLKLSIILGLHPSHFRTSSIERVLNLGSILVGVCQQLFGVFGQLIGLIGLIPTMILLFMRLPSTLIYIILGISLVGSIVLTITRIYTRKKSVEINLDNADLTNFVFDIVTNIKRLAFYGNMNSIFKQWRARAISLVERGWHLDKIGLLAAESQSLTEKIIQMIAIIAITFALWHSLAKEQASTITIAIAFLIFHLTGAISQIIPKVANIIATVFELKVDLSASKSLHERIDQEHEKNDNIVCSNIPEVSARSLVLPHGCQIKSPIDGCFHFEKGSMIQVTGPSGGGKSTLLRCLIGLEKPKAGEIQVFGADPFQFSISERRRIFSYVSQHTQLIPGTLKDNLVLFGDGKTQPIWECLEQVQLARKIQELPLGLNTPISGVNSTFSTGEKQRIILAQTLLKSAEILILDEATSGLPVDYEKTIFEFIRKRFKIIFIVSHREHIQELVDHTIVLSPSTLSSVR</sequence>
<feature type="transmembrane region" description="Helical" evidence="7">
    <location>
        <begin position="252"/>
        <end position="274"/>
    </location>
</feature>
<keyword evidence="11" id="KW-1185">Reference proteome</keyword>
<accession>A0ABT5U603</accession>
<evidence type="ECO:0000256" key="5">
    <source>
        <dbReference type="ARBA" id="ARBA00022989"/>
    </source>
</evidence>
<evidence type="ECO:0000313" key="10">
    <source>
        <dbReference type="EMBL" id="MDE1461796.1"/>
    </source>
</evidence>
<evidence type="ECO:0000259" key="9">
    <source>
        <dbReference type="PROSITE" id="PS50929"/>
    </source>
</evidence>
<proteinExistence type="predicted"/>
<dbReference type="PROSITE" id="PS50893">
    <property type="entry name" value="ABC_TRANSPORTER_2"/>
    <property type="match status" value="1"/>
</dbReference>
<feature type="transmembrane region" description="Helical" evidence="7">
    <location>
        <begin position="149"/>
        <end position="169"/>
    </location>
</feature>
<dbReference type="Gene3D" id="3.40.50.300">
    <property type="entry name" value="P-loop containing nucleotide triphosphate hydrolases"/>
    <property type="match status" value="1"/>
</dbReference>
<evidence type="ECO:0000256" key="6">
    <source>
        <dbReference type="ARBA" id="ARBA00023136"/>
    </source>
</evidence>
<evidence type="ECO:0000256" key="3">
    <source>
        <dbReference type="ARBA" id="ARBA00022741"/>
    </source>
</evidence>
<comment type="subcellular location">
    <subcellularLocation>
        <location evidence="1">Cell membrane</location>
        <topology evidence="1">Multi-pass membrane protein</topology>
    </subcellularLocation>
</comment>
<dbReference type="SUPFAM" id="SSF52540">
    <property type="entry name" value="P-loop containing nucleoside triphosphate hydrolases"/>
    <property type="match status" value="1"/>
</dbReference>
<dbReference type="InterPro" id="IPR003439">
    <property type="entry name" value="ABC_transporter-like_ATP-bd"/>
</dbReference>
<dbReference type="InterPro" id="IPR027417">
    <property type="entry name" value="P-loop_NTPase"/>
</dbReference>
<dbReference type="RefSeq" id="WP_274688152.1">
    <property type="nucleotide sequence ID" value="NZ_JAPMOU010000006.1"/>
</dbReference>
<keyword evidence="2 7" id="KW-0812">Transmembrane</keyword>
<feature type="transmembrane region" description="Helical" evidence="7">
    <location>
        <begin position="181"/>
        <end position="200"/>
    </location>
</feature>